<organism evidence="1 2">
    <name type="scientific">Sphingomonas brevis</name>
    <dbReference type="NCBI Taxonomy" id="2908206"/>
    <lineage>
        <taxon>Bacteria</taxon>
        <taxon>Pseudomonadati</taxon>
        <taxon>Pseudomonadota</taxon>
        <taxon>Alphaproteobacteria</taxon>
        <taxon>Sphingomonadales</taxon>
        <taxon>Sphingomonadaceae</taxon>
        <taxon>Sphingomonas</taxon>
    </lineage>
</organism>
<evidence type="ECO:0000313" key="1">
    <source>
        <dbReference type="EMBL" id="MCL6742091.1"/>
    </source>
</evidence>
<keyword evidence="2" id="KW-1185">Reference proteome</keyword>
<reference evidence="1" key="1">
    <citation type="submission" date="2022-05" db="EMBL/GenBank/DDBJ databases">
        <authorList>
            <person name="Jo J.-H."/>
            <person name="Im W.-T."/>
        </authorList>
    </citation>
    <scope>NUCLEOTIDE SEQUENCE</scope>
    <source>
        <strain evidence="1">RB56-2</strain>
    </source>
</reference>
<evidence type="ECO:0000313" key="2">
    <source>
        <dbReference type="Proteomes" id="UP001165383"/>
    </source>
</evidence>
<dbReference type="Proteomes" id="UP001165383">
    <property type="component" value="Unassembled WGS sequence"/>
</dbReference>
<dbReference type="EMBL" id="JAMGBB010000001">
    <property type="protein sequence ID" value="MCL6742091.1"/>
    <property type="molecule type" value="Genomic_DNA"/>
</dbReference>
<dbReference type="RefSeq" id="WP_249916439.1">
    <property type="nucleotide sequence ID" value="NZ_JAMGBB010000001.1"/>
</dbReference>
<gene>
    <name evidence="1" type="ORF">LZ518_13235</name>
</gene>
<name>A0ABT0SCF2_9SPHN</name>
<comment type="caution">
    <text evidence="1">The sequence shown here is derived from an EMBL/GenBank/DDBJ whole genome shotgun (WGS) entry which is preliminary data.</text>
</comment>
<evidence type="ECO:0008006" key="3">
    <source>
        <dbReference type="Google" id="ProtNLM"/>
    </source>
</evidence>
<accession>A0ABT0SCF2</accession>
<protein>
    <recommendedName>
        <fullName evidence="3">UrcA family protein</fullName>
    </recommendedName>
</protein>
<sequence>MIAFVIALALAAPNPAIIDAPRKAFQDCLRSFETNQRQAKVAADSYSTAVKSACQPEAAALEDALVKFDTAMGTKRPAALANAQRDVEDYRLTSDERYRDLMSN</sequence>
<proteinExistence type="predicted"/>